<keyword evidence="3" id="KW-1185">Reference proteome</keyword>
<feature type="compositionally biased region" description="Basic residues" evidence="1">
    <location>
        <begin position="89"/>
        <end position="105"/>
    </location>
</feature>
<evidence type="ECO:0000313" key="3">
    <source>
        <dbReference type="Proteomes" id="UP001476798"/>
    </source>
</evidence>
<gene>
    <name evidence="2" type="ORF">GOODEAATRI_026943</name>
</gene>
<reference evidence="2 3" key="1">
    <citation type="submission" date="2021-06" db="EMBL/GenBank/DDBJ databases">
        <authorList>
            <person name="Palmer J.M."/>
        </authorList>
    </citation>
    <scope>NUCLEOTIDE SEQUENCE [LARGE SCALE GENOMIC DNA]</scope>
    <source>
        <strain evidence="2 3">GA_2019</strain>
        <tissue evidence="2">Muscle</tissue>
    </source>
</reference>
<feature type="compositionally biased region" description="Low complexity" evidence="1">
    <location>
        <begin position="117"/>
        <end position="134"/>
    </location>
</feature>
<accession>A0ABV0ML10</accession>
<proteinExistence type="predicted"/>
<dbReference type="Proteomes" id="UP001476798">
    <property type="component" value="Unassembled WGS sequence"/>
</dbReference>
<dbReference type="EMBL" id="JAHRIO010003431">
    <property type="protein sequence ID" value="MEQ2159795.1"/>
    <property type="molecule type" value="Genomic_DNA"/>
</dbReference>
<sequence>MPGTRPQPQPGKRGNKTHPTPTSRPPISHTQPKLAWPTGKCNLRASIGTCTPHRQTNRILQGQPGSHADPAMQHPAHHRSQGKDTSPASRRRHRRATSHTAKRLHSPRDAELLTSMPAKQKQQSQAKPQIPPQANATATPHILPYIGRGTVKTTNPKPTSLTRNHPADKQTPSQFKAEKPDATTEPSNARPAAHTCGDQSRRTQDHRPNTTALHTVECSKEHPKQKQCTKPTLCKCTSTNPPNTNPPGKGHPHEEKTHSIQVQEHARHPYLCQK</sequence>
<feature type="region of interest" description="Disordered" evidence="1">
    <location>
        <begin position="1"/>
        <end position="207"/>
    </location>
</feature>
<protein>
    <submittedName>
        <fullName evidence="2">Uncharacterized protein</fullName>
    </submittedName>
</protein>
<feature type="region of interest" description="Disordered" evidence="1">
    <location>
        <begin position="220"/>
        <end position="274"/>
    </location>
</feature>
<organism evidence="2 3">
    <name type="scientific">Goodea atripinnis</name>
    <dbReference type="NCBI Taxonomy" id="208336"/>
    <lineage>
        <taxon>Eukaryota</taxon>
        <taxon>Metazoa</taxon>
        <taxon>Chordata</taxon>
        <taxon>Craniata</taxon>
        <taxon>Vertebrata</taxon>
        <taxon>Euteleostomi</taxon>
        <taxon>Actinopterygii</taxon>
        <taxon>Neopterygii</taxon>
        <taxon>Teleostei</taxon>
        <taxon>Neoteleostei</taxon>
        <taxon>Acanthomorphata</taxon>
        <taxon>Ovalentaria</taxon>
        <taxon>Atherinomorphae</taxon>
        <taxon>Cyprinodontiformes</taxon>
        <taxon>Goodeidae</taxon>
        <taxon>Goodea</taxon>
    </lineage>
</organism>
<evidence type="ECO:0000256" key="1">
    <source>
        <dbReference type="SAM" id="MobiDB-lite"/>
    </source>
</evidence>
<feature type="compositionally biased region" description="Polar residues" evidence="1">
    <location>
        <begin position="151"/>
        <end position="163"/>
    </location>
</feature>
<comment type="caution">
    <text evidence="2">The sequence shown here is derived from an EMBL/GenBank/DDBJ whole genome shotgun (WGS) entry which is preliminary data.</text>
</comment>
<name>A0ABV0ML10_9TELE</name>
<feature type="compositionally biased region" description="Polar residues" evidence="1">
    <location>
        <begin position="48"/>
        <end position="64"/>
    </location>
</feature>
<evidence type="ECO:0000313" key="2">
    <source>
        <dbReference type="EMBL" id="MEQ2159795.1"/>
    </source>
</evidence>